<evidence type="ECO:0000313" key="2">
    <source>
        <dbReference type="EMBL" id="AKM33412.1"/>
    </source>
</evidence>
<keyword evidence="4" id="KW-1185">Reference proteome</keyword>
<dbReference type="EMBL" id="CP011808">
    <property type="protein sequence ID" value="AKM33268.1"/>
    <property type="molecule type" value="Genomic_DNA"/>
</dbReference>
<sequence length="133" mass="14212">MAPADDATSHFQEGFVNDCEALEADSQSLEVVQPRDRSLDNPTRLAKTAAVRLAAASNLGGDADGVQGLAVLVVVVAAITLNDVRFRQGATALASNRRNRLDQWQQLGNVVAVGAREYQRQWNALGVGQDVVL</sequence>
<dbReference type="KEGG" id="pfg:AB870_23970"/>
<keyword evidence="2" id="KW-0614">Plasmid</keyword>
<dbReference type="EMBL" id="CP011808">
    <property type="protein sequence ID" value="AKM33430.1"/>
    <property type="molecule type" value="Genomic_DNA"/>
</dbReference>
<geneLocation type="plasmid" evidence="4">
    <name>unnamed1</name>
</geneLocation>
<gene>
    <name evidence="1" type="ORF">AB870_23970</name>
    <name evidence="2" type="ORF">AB870_24865</name>
    <name evidence="3" type="ORF">AB870_24985</name>
</gene>
<evidence type="ECO:0000313" key="4">
    <source>
        <dbReference type="Proteomes" id="UP000035651"/>
    </source>
</evidence>
<organism evidence="2 4">
    <name type="scientific">Pandoraea faecigallinarum</name>
    <dbReference type="NCBI Taxonomy" id="656179"/>
    <lineage>
        <taxon>Bacteria</taxon>
        <taxon>Pseudomonadati</taxon>
        <taxon>Pseudomonadota</taxon>
        <taxon>Betaproteobacteria</taxon>
        <taxon>Burkholderiales</taxon>
        <taxon>Burkholderiaceae</taxon>
        <taxon>Pandoraea</taxon>
    </lineage>
</organism>
<name>A0A0H3X0C3_9BURK</name>
<reference evidence="2" key="2">
    <citation type="submission" date="2016-06" db="EMBL/GenBank/DDBJ databases">
        <title>Complete Genome Sequence of Pandoraea faecigallinarum DSM-23572.</title>
        <authorList>
            <person name="Yong D."/>
            <person name="Ee R."/>
            <person name="Lim Y.-L."/>
            <person name="Yin W.-F."/>
            <person name="Chan K.-G."/>
        </authorList>
    </citation>
    <scope>NUCLEOTIDE SEQUENCE</scope>
    <source>
        <strain evidence="2 4">DSM 23572</strain>
        <plasmid evidence="2">pPF72-1</plasmid>
        <plasmid evidence="4">unnamed1</plasmid>
    </source>
</reference>
<dbReference type="KEGG" id="pfg:AB870_24865"/>
<dbReference type="Proteomes" id="UP000035651">
    <property type="component" value="Plasmid pPF72-1"/>
</dbReference>
<evidence type="ECO:0000313" key="1">
    <source>
        <dbReference type="EMBL" id="AKM33268.1"/>
    </source>
</evidence>
<reference evidence="4" key="1">
    <citation type="submission" date="2015-06" db="EMBL/GenBank/DDBJ databases">
        <title>Complete Genome Sequence of Pandoraea faecigallinarum DSM-23572.</title>
        <authorList>
            <person name="Yong D."/>
            <person name="Ee R."/>
            <person name="Lim Y.-L."/>
            <person name="Yin W.-F."/>
            <person name="Chan K.-G."/>
        </authorList>
    </citation>
    <scope>NUCLEOTIDE SEQUENCE [LARGE SCALE GENOMIC DNA]</scope>
    <source>
        <strain evidence="1 4">DSM 23572</strain>
        <plasmid evidence="1">pPF72-1</plasmid>
        <plasmid evidence="4">unnamed1</plasmid>
    </source>
</reference>
<proteinExistence type="predicted"/>
<protein>
    <submittedName>
        <fullName evidence="2">Uncharacterized protein</fullName>
    </submittedName>
</protein>
<dbReference type="EMBL" id="CP011808">
    <property type="protein sequence ID" value="AKM33412.1"/>
    <property type="molecule type" value="Genomic_DNA"/>
</dbReference>
<evidence type="ECO:0000313" key="3">
    <source>
        <dbReference type="EMBL" id="AKM33430.1"/>
    </source>
</evidence>
<dbReference type="AlphaFoldDB" id="A0A0H3X0C3"/>
<geneLocation type="plasmid" evidence="2">
    <name>pPF72-1</name>
</geneLocation>
<dbReference type="KEGG" id="pfg:AB870_24985"/>
<accession>A0A0H3X0C3</accession>